<dbReference type="Gene3D" id="2.120.10.30">
    <property type="entry name" value="TolB, C-terminal domain"/>
    <property type="match status" value="1"/>
</dbReference>
<evidence type="ECO:0000313" key="5">
    <source>
        <dbReference type="Proteomes" id="UP000501452"/>
    </source>
</evidence>
<evidence type="ECO:0000256" key="1">
    <source>
        <dbReference type="SAM" id="MobiDB-lite"/>
    </source>
</evidence>
<feature type="chain" id="PRO_5039358412" evidence="3">
    <location>
        <begin position="24"/>
        <end position="371"/>
    </location>
</feature>
<sequence>MSDIKLLLALAMVALCAAGAASAQTGTAQAFPLPGDEVYPEGVAYQPATGDFFVGSTTDGAVFRGNVGEPGTEAETFLEPGADGRSTAIGMKVDSAGRLFVSGGDTGRMFVYDTETGELLDRFENGAETTFVNDVALTPDGSAFFTDSMNPELYRVFPDGSGGYSQETFLNFEGTPLEYEEGFNLNGIAATPDGRYLITVKSLSGQLFRIGTQSKEVVEIDTGGADLTNGDGLLLLGRTLYVVRNQNEVIVPVELSPDYSSGTAGEGFTDDSLMYPTTIAAYEGRLLVVNSQFDARESGTQAELPFTVSGIQISDGAAPASASTSPSASASGVASPVPDTGGVSPNTLVLVALLAGACALAIGYGAIRRLR</sequence>
<dbReference type="PANTHER" id="PTHR31460">
    <property type="match status" value="1"/>
</dbReference>
<name>A0A6G8Q891_9ACTN</name>
<dbReference type="Proteomes" id="UP000501452">
    <property type="component" value="Chromosome"/>
</dbReference>
<dbReference type="RefSeq" id="WP_166175181.1">
    <property type="nucleotide sequence ID" value="NZ_CP045119.1"/>
</dbReference>
<dbReference type="SUPFAM" id="SSF63829">
    <property type="entry name" value="Calcium-dependent phosphotriesterase"/>
    <property type="match status" value="1"/>
</dbReference>
<keyword evidence="5" id="KW-1185">Reference proteome</keyword>
<gene>
    <name evidence="4" type="ORF">GBA63_08330</name>
</gene>
<keyword evidence="2" id="KW-0472">Membrane</keyword>
<feature type="region of interest" description="Disordered" evidence="1">
    <location>
        <begin position="317"/>
        <end position="337"/>
    </location>
</feature>
<proteinExistence type="predicted"/>
<evidence type="ECO:0000256" key="3">
    <source>
        <dbReference type="SAM" id="SignalP"/>
    </source>
</evidence>
<evidence type="ECO:0000313" key="4">
    <source>
        <dbReference type="EMBL" id="QIN82648.1"/>
    </source>
</evidence>
<protein>
    <submittedName>
        <fullName evidence="4">Superoxide dismutase</fullName>
    </submittedName>
</protein>
<keyword evidence="2" id="KW-1133">Transmembrane helix</keyword>
<keyword evidence="2" id="KW-0812">Transmembrane</keyword>
<dbReference type="KEGG" id="rub:GBA63_08330"/>
<feature type="transmembrane region" description="Helical" evidence="2">
    <location>
        <begin position="348"/>
        <end position="367"/>
    </location>
</feature>
<keyword evidence="3" id="KW-0732">Signal</keyword>
<feature type="signal peptide" evidence="3">
    <location>
        <begin position="1"/>
        <end position="23"/>
    </location>
</feature>
<evidence type="ECO:0000256" key="2">
    <source>
        <dbReference type="SAM" id="Phobius"/>
    </source>
</evidence>
<dbReference type="PANTHER" id="PTHR31460:SF3">
    <property type="entry name" value="MESOCENTIN"/>
    <property type="match status" value="1"/>
</dbReference>
<organism evidence="4 5">
    <name type="scientific">Rubrobacter tropicus</name>
    <dbReference type="NCBI Taxonomy" id="2653851"/>
    <lineage>
        <taxon>Bacteria</taxon>
        <taxon>Bacillati</taxon>
        <taxon>Actinomycetota</taxon>
        <taxon>Rubrobacteria</taxon>
        <taxon>Rubrobacterales</taxon>
        <taxon>Rubrobacteraceae</taxon>
        <taxon>Rubrobacter</taxon>
    </lineage>
</organism>
<dbReference type="InterPro" id="IPR053224">
    <property type="entry name" value="Sensory_adhesion_molecule"/>
</dbReference>
<reference evidence="4 5" key="1">
    <citation type="submission" date="2019-10" db="EMBL/GenBank/DDBJ databases">
        <title>Rubrobacter sp nov SCSIO 52090 isolated from a deep-sea sediment in the South China Sea.</title>
        <authorList>
            <person name="Chen R.W."/>
        </authorList>
    </citation>
    <scope>NUCLEOTIDE SEQUENCE [LARGE SCALE GENOMIC DNA]</scope>
    <source>
        <strain evidence="4 5">SCSIO 52909</strain>
    </source>
</reference>
<dbReference type="AlphaFoldDB" id="A0A6G8Q891"/>
<accession>A0A6G8Q891</accession>
<dbReference type="InterPro" id="IPR011042">
    <property type="entry name" value="6-blade_b-propeller_TolB-like"/>
</dbReference>
<dbReference type="EMBL" id="CP045119">
    <property type="protein sequence ID" value="QIN82648.1"/>
    <property type="molecule type" value="Genomic_DNA"/>
</dbReference>